<name>A0A7C9RG75_9BRAD</name>
<comment type="caution">
    <text evidence="2">The sequence shown here is derived from an EMBL/GenBank/DDBJ whole genome shotgun (WGS) entry which is preliminary data.</text>
</comment>
<reference evidence="2" key="1">
    <citation type="submission" date="2020-02" db="EMBL/GenBank/DDBJ databases">
        <title>Draft genome sequence of Candidatus Afipia apatlaquensis IBT-C3, a potential strain for decolorization of textile dyes.</title>
        <authorList>
            <person name="Sanchez-Reyes A."/>
            <person name="Breton-Deval L."/>
            <person name="Mangelson H."/>
            <person name="Sanchez-Flores A."/>
        </authorList>
    </citation>
    <scope>NUCLEOTIDE SEQUENCE [LARGE SCALE GENOMIC DNA]</scope>
    <source>
        <strain evidence="2">IBT-C3</strain>
    </source>
</reference>
<feature type="signal peptide" evidence="1">
    <location>
        <begin position="1"/>
        <end position="20"/>
    </location>
</feature>
<protein>
    <recommendedName>
        <fullName evidence="4">Lipoprotein</fullName>
    </recommendedName>
</protein>
<proteinExistence type="predicted"/>
<gene>
    <name evidence="2" type="ORF">G4V63_13030</name>
</gene>
<organism evidence="2 3">
    <name type="scientific">Candidatus Afipia apatlaquensis</name>
    <dbReference type="NCBI Taxonomy" id="2712852"/>
    <lineage>
        <taxon>Bacteria</taxon>
        <taxon>Pseudomonadati</taxon>
        <taxon>Pseudomonadota</taxon>
        <taxon>Alphaproteobacteria</taxon>
        <taxon>Hyphomicrobiales</taxon>
        <taxon>Nitrobacteraceae</taxon>
        <taxon>Afipia</taxon>
    </lineage>
</organism>
<evidence type="ECO:0000256" key="1">
    <source>
        <dbReference type="SAM" id="SignalP"/>
    </source>
</evidence>
<dbReference type="Proteomes" id="UP000480266">
    <property type="component" value="Unassembled WGS sequence"/>
</dbReference>
<dbReference type="EMBL" id="JAAMRR010000682">
    <property type="protein sequence ID" value="NGX96102.1"/>
    <property type="molecule type" value="Genomic_DNA"/>
</dbReference>
<keyword evidence="3" id="KW-1185">Reference proteome</keyword>
<sequence>MRKHLIFLVMCAFFTLCLIGCTSGPSPSKNNQDTQQSANTNDKGTQINKAALTVEKIKEKYTSGGLGKIANMYDYRNFILVEYLNPSNIQCFDLYNLETGDRDVMELGCNAKVFDFSSGDRIVFESDGTNQMDGQKLFPYYITYTRAKEVTGSENDFSCGMADLYKLIDEEVEFGVKENEMISDLKVTLTGLELEFAPQKGKEGEFYSGSTAIPVMKTSYDQNKNQFVIEVFSTSISPELLRKAFKEQNRYIKSVQFKEKGSNSSVIINLKDSAKYYTAESCNDEEFPYVNLIFRNSI</sequence>
<dbReference type="AlphaFoldDB" id="A0A7C9RG75"/>
<accession>A0A7C9RG75</accession>
<feature type="chain" id="PRO_5028884264" description="Lipoprotein" evidence="1">
    <location>
        <begin position="21"/>
        <end position="298"/>
    </location>
</feature>
<keyword evidence="1" id="KW-0732">Signal</keyword>
<evidence type="ECO:0000313" key="3">
    <source>
        <dbReference type="Proteomes" id="UP000480266"/>
    </source>
</evidence>
<evidence type="ECO:0000313" key="2">
    <source>
        <dbReference type="EMBL" id="NGX96102.1"/>
    </source>
</evidence>
<evidence type="ECO:0008006" key="4">
    <source>
        <dbReference type="Google" id="ProtNLM"/>
    </source>
</evidence>